<keyword evidence="9" id="KW-1185">Reference proteome</keyword>
<dbReference type="InterPro" id="IPR018035">
    <property type="entry name" value="Flagellar_FliH/T3SS_HrpE"/>
</dbReference>
<dbReference type="EMBL" id="JAFDVD010000015">
    <property type="protein sequence ID" value="MBM6401462.1"/>
    <property type="molecule type" value="Genomic_DNA"/>
</dbReference>
<comment type="caution">
    <text evidence="8">The sequence shown here is derived from an EMBL/GenBank/DDBJ whole genome shotgun (WGS) entry which is preliminary data.</text>
</comment>
<evidence type="ECO:0000313" key="8">
    <source>
        <dbReference type="EMBL" id="MBM6401462.1"/>
    </source>
</evidence>
<organism evidence="8 9">
    <name type="scientific">Phycicoccus sonneratiae</name>
    <dbReference type="NCBI Taxonomy" id="2807628"/>
    <lineage>
        <taxon>Bacteria</taxon>
        <taxon>Bacillati</taxon>
        <taxon>Actinomycetota</taxon>
        <taxon>Actinomycetes</taxon>
        <taxon>Micrococcales</taxon>
        <taxon>Intrasporangiaceae</taxon>
        <taxon>Phycicoccus</taxon>
    </lineage>
</organism>
<keyword evidence="3" id="KW-0813">Transport</keyword>
<dbReference type="PANTHER" id="PTHR34982:SF1">
    <property type="entry name" value="FLAGELLAR ASSEMBLY PROTEIN FLIH"/>
    <property type="match status" value="1"/>
</dbReference>
<dbReference type="PANTHER" id="PTHR34982">
    <property type="entry name" value="YOP PROTEINS TRANSLOCATION PROTEIN L"/>
    <property type="match status" value="1"/>
</dbReference>
<comment type="similarity">
    <text evidence="2">Belongs to the FliH family.</text>
</comment>
<evidence type="ECO:0000256" key="4">
    <source>
        <dbReference type="ARBA" id="ARBA00022795"/>
    </source>
</evidence>
<evidence type="ECO:0000256" key="1">
    <source>
        <dbReference type="ARBA" id="ARBA00003041"/>
    </source>
</evidence>
<dbReference type="Pfam" id="PF02108">
    <property type="entry name" value="FliH"/>
    <property type="match status" value="1"/>
</dbReference>
<evidence type="ECO:0000313" key="9">
    <source>
        <dbReference type="Proteomes" id="UP001430172"/>
    </source>
</evidence>
<accession>A0ABS2CNK3</accession>
<dbReference type="RefSeq" id="WP_204131932.1">
    <property type="nucleotide sequence ID" value="NZ_JAFDVD010000015.1"/>
</dbReference>
<dbReference type="InterPro" id="IPR051472">
    <property type="entry name" value="T3SS_Stator/FliH"/>
</dbReference>
<proteinExistence type="inferred from homology"/>
<reference evidence="8" key="1">
    <citation type="submission" date="2021-02" db="EMBL/GenBank/DDBJ databases">
        <title>Phycicoccus sp. MQZ13P-5T, whole genome shotgun sequence.</title>
        <authorList>
            <person name="Tuo L."/>
        </authorList>
    </citation>
    <scope>NUCLEOTIDE SEQUENCE</scope>
    <source>
        <strain evidence="8">MQZ13P-5</strain>
    </source>
</reference>
<evidence type="ECO:0000256" key="5">
    <source>
        <dbReference type="ARBA" id="ARBA00022927"/>
    </source>
</evidence>
<keyword evidence="4" id="KW-1005">Bacterial flagellum biogenesis</keyword>
<protein>
    <recommendedName>
        <fullName evidence="7">Flagellar assembly protein FliH/Type III secretion system HrpE domain-containing protein</fullName>
    </recommendedName>
</protein>
<name>A0ABS2CNK3_9MICO</name>
<evidence type="ECO:0000256" key="6">
    <source>
        <dbReference type="ARBA" id="ARBA00023225"/>
    </source>
</evidence>
<gene>
    <name evidence="8" type="ORF">JQN70_13770</name>
</gene>
<keyword evidence="5" id="KW-0653">Protein transport</keyword>
<sequence length="220" mass="22744">MTSSTDTVPATMLLRGGADVAQPAVFGRQLTPAGSDDGTGIPAEWLAGREAGREAGRREAAAEQAAWLERAEARLAADRDERARAFAAALAGLGRATDDAVAGLTLRDATDTAARLAVDIAEALVGHHLEVDGCAARDAVARALVEVPRGGTVLVRVHPDDAALLVDDEDSLGALVPTATLELVADPTVERGGCLADIGDRTVDARLSTALARVREVLDR</sequence>
<feature type="domain" description="Flagellar assembly protein FliH/Type III secretion system HrpE" evidence="7">
    <location>
        <begin position="110"/>
        <end position="213"/>
    </location>
</feature>
<evidence type="ECO:0000256" key="3">
    <source>
        <dbReference type="ARBA" id="ARBA00022448"/>
    </source>
</evidence>
<evidence type="ECO:0000259" key="7">
    <source>
        <dbReference type="Pfam" id="PF02108"/>
    </source>
</evidence>
<comment type="function">
    <text evidence="1">Needed for flagellar regrowth and assembly.</text>
</comment>
<keyword evidence="6" id="KW-1006">Bacterial flagellum protein export</keyword>
<evidence type="ECO:0000256" key="2">
    <source>
        <dbReference type="ARBA" id="ARBA00006602"/>
    </source>
</evidence>
<dbReference type="Proteomes" id="UP001430172">
    <property type="component" value="Unassembled WGS sequence"/>
</dbReference>